<proteinExistence type="predicted"/>
<name>A0A0F9QBI9_9ZZZZ</name>
<dbReference type="PANTHER" id="PTHR37827">
    <property type="entry name" value="TUDOR DOMAIN-CONTAINING PROTEIN"/>
    <property type="match status" value="1"/>
</dbReference>
<protein>
    <recommendedName>
        <fullName evidence="2">HNH domain-containing protein</fullName>
    </recommendedName>
</protein>
<comment type="caution">
    <text evidence="1">The sequence shown here is derived from an EMBL/GenBank/DDBJ whole genome shotgun (WGS) entry which is preliminary data.</text>
</comment>
<organism evidence="1">
    <name type="scientific">marine sediment metagenome</name>
    <dbReference type="NCBI Taxonomy" id="412755"/>
    <lineage>
        <taxon>unclassified sequences</taxon>
        <taxon>metagenomes</taxon>
        <taxon>ecological metagenomes</taxon>
    </lineage>
</organism>
<dbReference type="EMBL" id="LAZR01002108">
    <property type="protein sequence ID" value="KKN34407.1"/>
    <property type="molecule type" value="Genomic_DNA"/>
</dbReference>
<gene>
    <name evidence="1" type="ORF">LCGC14_0794100</name>
</gene>
<accession>A0A0F9QBI9</accession>
<dbReference type="AlphaFoldDB" id="A0A0F9QBI9"/>
<reference evidence="1" key="1">
    <citation type="journal article" date="2015" name="Nature">
        <title>Complex archaea that bridge the gap between prokaryotes and eukaryotes.</title>
        <authorList>
            <person name="Spang A."/>
            <person name="Saw J.H."/>
            <person name="Jorgensen S.L."/>
            <person name="Zaremba-Niedzwiedzka K."/>
            <person name="Martijn J."/>
            <person name="Lind A.E."/>
            <person name="van Eijk R."/>
            <person name="Schleper C."/>
            <person name="Guy L."/>
            <person name="Ettema T.J."/>
        </authorList>
    </citation>
    <scope>NUCLEOTIDE SEQUENCE</scope>
</reference>
<dbReference type="PANTHER" id="PTHR37827:SF1">
    <property type="entry name" value="HNH DOMAIN-CONTAINING PROTEIN"/>
    <property type="match status" value="1"/>
</dbReference>
<evidence type="ECO:0008006" key="2">
    <source>
        <dbReference type="Google" id="ProtNLM"/>
    </source>
</evidence>
<sequence length="102" mass="12398">MTEEYEKCPICNRDMIPGKSLDDHHLIPRTFKGKDQITLHKVCHRKLHSCITEREMLHHYHTVERLTEHEEIQKFVKWIKKKDPEFYSGSKETKGRKSKRRR</sequence>
<evidence type="ECO:0000313" key="1">
    <source>
        <dbReference type="EMBL" id="KKN34407.1"/>
    </source>
</evidence>